<dbReference type="SUPFAM" id="SSF68906">
    <property type="entry name" value="SAP domain"/>
    <property type="match status" value="1"/>
</dbReference>
<feature type="region of interest" description="Disordered" evidence="3">
    <location>
        <begin position="18"/>
        <end position="38"/>
    </location>
</feature>
<dbReference type="PANTHER" id="PTHR46551:SF1">
    <property type="entry name" value="SAP DOMAIN-CONTAINING RIBONUCLEOPROTEIN"/>
    <property type="match status" value="1"/>
</dbReference>
<feature type="compositionally biased region" description="Polar residues" evidence="3">
    <location>
        <begin position="161"/>
        <end position="170"/>
    </location>
</feature>
<comment type="caution">
    <text evidence="5">The sequence shown here is derived from an EMBL/GenBank/DDBJ whole genome shotgun (WGS) entry which is preliminary data.</text>
</comment>
<proteinExistence type="inferred from homology"/>
<dbReference type="Proteomes" id="UP000241769">
    <property type="component" value="Unassembled WGS sequence"/>
</dbReference>
<dbReference type="AlphaFoldDB" id="A0A2P6N8S3"/>
<evidence type="ECO:0000313" key="5">
    <source>
        <dbReference type="EMBL" id="PRP80353.1"/>
    </source>
</evidence>
<dbReference type="PANTHER" id="PTHR46551">
    <property type="entry name" value="SAP DOMAIN-CONTAINING RIBONUCLEOPROTEIN"/>
    <property type="match status" value="1"/>
</dbReference>
<evidence type="ECO:0000313" key="6">
    <source>
        <dbReference type="Proteomes" id="UP000241769"/>
    </source>
</evidence>
<organism evidence="5 6">
    <name type="scientific">Planoprotostelium fungivorum</name>
    <dbReference type="NCBI Taxonomy" id="1890364"/>
    <lineage>
        <taxon>Eukaryota</taxon>
        <taxon>Amoebozoa</taxon>
        <taxon>Evosea</taxon>
        <taxon>Variosea</taxon>
        <taxon>Cavosteliida</taxon>
        <taxon>Cavosteliaceae</taxon>
        <taxon>Planoprotostelium</taxon>
    </lineage>
</organism>
<evidence type="ECO:0000256" key="3">
    <source>
        <dbReference type="SAM" id="MobiDB-lite"/>
    </source>
</evidence>
<dbReference type="InterPro" id="IPR052240">
    <property type="entry name" value="SAP_domain_ribonucleoprotein"/>
</dbReference>
<feature type="domain" description="SAP" evidence="4">
    <location>
        <begin position="124"/>
        <end position="158"/>
    </location>
</feature>
<dbReference type="Pfam" id="PF02037">
    <property type="entry name" value="SAP"/>
    <property type="match status" value="1"/>
</dbReference>
<reference evidence="5 6" key="1">
    <citation type="journal article" date="2018" name="Genome Biol. Evol.">
        <title>Multiple Roots of Fruiting Body Formation in Amoebozoa.</title>
        <authorList>
            <person name="Hillmann F."/>
            <person name="Forbes G."/>
            <person name="Novohradska S."/>
            <person name="Ferling I."/>
            <person name="Riege K."/>
            <person name="Groth M."/>
            <person name="Westermann M."/>
            <person name="Marz M."/>
            <person name="Spaller T."/>
            <person name="Winckler T."/>
            <person name="Schaap P."/>
            <person name="Glockner G."/>
        </authorList>
    </citation>
    <scope>NUCLEOTIDE SEQUENCE [LARGE SCALE GENOMIC DNA]</scope>
    <source>
        <strain evidence="5 6">Jena</strain>
    </source>
</reference>
<dbReference type="InterPro" id="IPR036361">
    <property type="entry name" value="SAP_dom_sf"/>
</dbReference>
<dbReference type="EMBL" id="MDYQ01000152">
    <property type="protein sequence ID" value="PRP80353.1"/>
    <property type="molecule type" value="Genomic_DNA"/>
</dbReference>
<evidence type="ECO:0000259" key="4">
    <source>
        <dbReference type="PROSITE" id="PS50800"/>
    </source>
</evidence>
<dbReference type="Gene3D" id="1.10.720.30">
    <property type="entry name" value="SAP domain"/>
    <property type="match status" value="1"/>
</dbReference>
<dbReference type="PROSITE" id="PS50800">
    <property type="entry name" value="SAP"/>
    <property type="match status" value="1"/>
</dbReference>
<evidence type="ECO:0000256" key="2">
    <source>
        <dbReference type="ARBA" id="ARBA00046328"/>
    </source>
</evidence>
<dbReference type="SMART" id="SM00513">
    <property type="entry name" value="SAP"/>
    <property type="match status" value="1"/>
</dbReference>
<feature type="region of interest" description="Disordered" evidence="3">
    <location>
        <begin position="161"/>
        <end position="223"/>
    </location>
</feature>
<dbReference type="InterPro" id="IPR003034">
    <property type="entry name" value="SAP_dom"/>
</dbReference>
<name>A0A2P6N8S3_9EUKA</name>
<dbReference type="InParanoid" id="A0A2P6N8S3"/>
<gene>
    <name evidence="5" type="ORF">PROFUN_11922</name>
</gene>
<keyword evidence="1" id="KW-0597">Phosphoprotein</keyword>
<dbReference type="OrthoDB" id="445357at2759"/>
<accession>A0A2P6N8S3</accession>
<protein>
    <recommendedName>
        <fullName evidence="4">SAP domain-containing protein</fullName>
    </recommendedName>
</protein>
<keyword evidence="6" id="KW-1185">Reference proteome</keyword>
<dbReference type="GO" id="GO:0005634">
    <property type="term" value="C:nucleus"/>
    <property type="evidence" value="ECO:0007669"/>
    <property type="project" value="TreeGrafter"/>
</dbReference>
<feature type="region of interest" description="Disordered" evidence="3">
    <location>
        <begin position="56"/>
        <end position="98"/>
    </location>
</feature>
<comment type="similarity">
    <text evidence="2">Belongs to the SAP domain-containing ribonucleoprotein family.</text>
</comment>
<dbReference type="GO" id="GO:0016973">
    <property type="term" value="P:poly(A)+ mRNA export from nucleus"/>
    <property type="evidence" value="ECO:0007669"/>
    <property type="project" value="TreeGrafter"/>
</dbReference>
<feature type="compositionally biased region" description="Low complexity" evidence="3">
    <location>
        <begin position="56"/>
        <end position="93"/>
    </location>
</feature>
<evidence type="ECO:0000256" key="1">
    <source>
        <dbReference type="ARBA" id="ARBA00022553"/>
    </source>
</evidence>
<sequence>MDPYLEFTTPDWAYSIPQDLSGLPPDLQPPDFSTFSGTHQAVSLASQLNADRFIQQQAAAKRQASQMSTTQKSQPSKKSTQQQPPAAKPQTKSHAGPVVSGLSERWKNLSHGGTGLIIFREKQLSKMKLPEIKELLKQQGLSRTGNKADLIARLLNTSATGASPTIQTPLSIPPSSTKLKTTKKSPKAPSAGLSKSNSGAMPKVKSPPSASRTKSQPIIPPTKRVKIDYDQSFDYSDDSNSRFSDDLYPKRFETVDRFDESNASLTPLDPSSPAGRMMSQPSVIWMEICRWLPWEDILSILGRLNKDYNKMVWNQIDDIWKKRSVLTPDITVRPLNPKIQWAQIFSGTVHLSRIISNYSTMDDGSVDVIGEEIVLRGEVPHFVWPIEFRLLAREILSGTREESEDGLFSLFELTTLNHIDRGMLKKQPLIVSPSRYIVDVKYVQQFSSGVKWEGRHCGMVMTGIYCDVKSPLYGHVLVINEYVDEERYPDVPDCDLDDMVDGYHVEDWGTLDEWLKRAVPVIMRDNCPKYRFFPCFLIFCQMMFAKKWFVIQKEMQRITAYPRCSPIKNVSSGISMHQWRRGCSRGVADTTLPYRNRIASNEWKRMFLQNSSTQSALISRWSRMNPIRRQISNTPLWVSVRTSSSEDIPPYLLSTDTEEDYNYLLEHFYLRPNSQVIVPVFLYFLFFTQDPWYRRSSISEFFSRGMRSYPHRVADWIEDIIDTIEYYGDDIAAEETPVFRLSHTPNMVMDRTLRLEYFFSCLHTLMDVPEVMDCISKMKDREDTSELVHQHIEEMLKKEDQVGSELNVRIPVEYIIGTGSYLTNDSIRSYINTLWSDYFYTGENKILSHLLDSLDIEPYQTKDEELARELIDYGWKSLKHHAQRHASIHQFLMNRKMKKERLNQIVDSMEEKKREGRYVYDGEEKREYSILPMDGRVSILSSREVVTDNDPHMIRANASLEGNEGPIDMKRFHEKVNHIWKTRNEGQRSREKDKEVIECIQIINRNKPQFEETCERACMAAAILFLGSKMNLNQAMLHDPHHLLRCEGRNRSALHLADHWFNVALDLSSDASEVLFQYTSFLYHVQDYKKCAALSDRAIRMGYNRAYKVNILALYHDGQIEAAREKYRMWEEAEDSGGDDEMPFIGGIIHSMDTAQGKNMLREINP</sequence>